<evidence type="ECO:0000313" key="14">
    <source>
        <dbReference type="EMBL" id="KAE9543129.1"/>
    </source>
</evidence>
<dbReference type="PANTHER" id="PTHR10429:SF0">
    <property type="entry name" value="DNA-3-METHYLADENINE GLYCOSYLASE"/>
    <property type="match status" value="1"/>
</dbReference>
<organism evidence="14 15">
    <name type="scientific">Aphis glycines</name>
    <name type="common">Soybean aphid</name>
    <dbReference type="NCBI Taxonomy" id="307491"/>
    <lineage>
        <taxon>Eukaryota</taxon>
        <taxon>Metazoa</taxon>
        <taxon>Ecdysozoa</taxon>
        <taxon>Arthropoda</taxon>
        <taxon>Hexapoda</taxon>
        <taxon>Insecta</taxon>
        <taxon>Pterygota</taxon>
        <taxon>Neoptera</taxon>
        <taxon>Paraneoptera</taxon>
        <taxon>Hemiptera</taxon>
        <taxon>Sternorrhyncha</taxon>
        <taxon>Aphidomorpha</taxon>
        <taxon>Aphidoidea</taxon>
        <taxon>Aphididae</taxon>
        <taxon>Aphidini</taxon>
        <taxon>Aphis</taxon>
        <taxon>Aphis</taxon>
    </lineage>
</organism>
<evidence type="ECO:0000256" key="11">
    <source>
        <dbReference type="ARBA" id="ARBA00076879"/>
    </source>
</evidence>
<accession>A0A6G0U3C6</accession>
<keyword evidence="7" id="KW-0234">DNA repair</keyword>
<keyword evidence="6" id="KW-0378">Hydrolase</keyword>
<sequence>MSENDDQCTSEYFNSSVVRYRKRLDAQFYERPCEEMAMSLLGKILVRRLDDNTILRGRIVETESYLGHEDAASQSFKGKITPRNEPMFMKPGTAYVYFTYGMYHCFNISSKGDGAAVLLRAIEPLDNLDTMTSLRKQYRKGPKSQMKIKDLCNGPAKLCISFAIDIKSCNKQDLTSWDGMWVEEDENSKLIDTIVCSPRIGIKCEKKWQDKFLRYYIRDNPCVSKIEKIKMNELKYSQIKNLK</sequence>
<evidence type="ECO:0000256" key="10">
    <source>
        <dbReference type="ARBA" id="ARBA00068926"/>
    </source>
</evidence>
<dbReference type="AlphaFoldDB" id="A0A6G0U3C6"/>
<comment type="caution">
    <text evidence="14">The sequence shown here is derived from an EMBL/GenBank/DDBJ whole genome shotgun (WGS) entry which is preliminary data.</text>
</comment>
<gene>
    <name evidence="14" type="ORF">AGLY_003040</name>
</gene>
<name>A0A6G0U3C6_APHGL</name>
<dbReference type="Gene3D" id="3.10.300.10">
    <property type="entry name" value="Methylpurine-DNA glycosylase (MPG)"/>
    <property type="match status" value="1"/>
</dbReference>
<comment type="similarity">
    <text evidence="3">Belongs to the DNA glycosylase MPG family.</text>
</comment>
<dbReference type="GO" id="GO:0006284">
    <property type="term" value="P:base-excision repair"/>
    <property type="evidence" value="ECO:0007669"/>
    <property type="project" value="InterPro"/>
</dbReference>
<evidence type="ECO:0000256" key="7">
    <source>
        <dbReference type="ARBA" id="ARBA00023204"/>
    </source>
</evidence>
<evidence type="ECO:0000256" key="9">
    <source>
        <dbReference type="ARBA" id="ARBA00066187"/>
    </source>
</evidence>
<dbReference type="SUPFAM" id="SSF50486">
    <property type="entry name" value="FMT C-terminal domain-like"/>
    <property type="match status" value="1"/>
</dbReference>
<dbReference type="PANTHER" id="PTHR10429">
    <property type="entry name" value="DNA-3-METHYLADENINE GLYCOSYLASE"/>
    <property type="match status" value="1"/>
</dbReference>
<evidence type="ECO:0000256" key="12">
    <source>
        <dbReference type="ARBA" id="ARBA00078171"/>
    </source>
</evidence>
<evidence type="ECO:0000256" key="13">
    <source>
        <dbReference type="ARBA" id="ARBA00082988"/>
    </source>
</evidence>
<dbReference type="HAMAP" id="MF_00527">
    <property type="entry name" value="3MGH"/>
    <property type="match status" value="1"/>
</dbReference>
<dbReference type="InterPro" id="IPR036995">
    <property type="entry name" value="MPG_sf"/>
</dbReference>
<evidence type="ECO:0000256" key="1">
    <source>
        <dbReference type="ARBA" id="ARBA00000086"/>
    </source>
</evidence>
<dbReference type="Pfam" id="PF02245">
    <property type="entry name" value="Pur_DNA_glyco"/>
    <property type="match status" value="1"/>
</dbReference>
<evidence type="ECO:0000256" key="4">
    <source>
        <dbReference type="ARBA" id="ARBA00012000"/>
    </source>
</evidence>
<keyword evidence="5" id="KW-0227">DNA damage</keyword>
<dbReference type="EC" id="3.2.2.21" evidence="4"/>
<dbReference type="EMBL" id="VYZN01000009">
    <property type="protein sequence ID" value="KAE9543129.1"/>
    <property type="molecule type" value="Genomic_DNA"/>
</dbReference>
<dbReference type="OrthoDB" id="6353017at2759"/>
<dbReference type="GO" id="GO:0003905">
    <property type="term" value="F:alkylbase DNA N-glycosylase activity"/>
    <property type="evidence" value="ECO:0007669"/>
    <property type="project" value="UniProtKB-EC"/>
</dbReference>
<evidence type="ECO:0000256" key="6">
    <source>
        <dbReference type="ARBA" id="ARBA00022801"/>
    </source>
</evidence>
<evidence type="ECO:0000256" key="8">
    <source>
        <dbReference type="ARBA" id="ARBA00033426"/>
    </source>
</evidence>
<comment type="function">
    <text evidence="2">Hydrolysis of the deoxyribose N-glycosidic bond to excise 3-methyladenine, and 7-methylguanine from the damaged DNA polymer formed by alkylation lesions.</text>
</comment>
<dbReference type="Proteomes" id="UP000475862">
    <property type="component" value="Unassembled WGS sequence"/>
</dbReference>
<dbReference type="InterPro" id="IPR011034">
    <property type="entry name" value="Formyl_transferase-like_C_sf"/>
</dbReference>
<dbReference type="CDD" id="cd00540">
    <property type="entry name" value="AAG"/>
    <property type="match status" value="1"/>
</dbReference>
<evidence type="ECO:0000256" key="3">
    <source>
        <dbReference type="ARBA" id="ARBA00009232"/>
    </source>
</evidence>
<proteinExistence type="inferred from homology"/>
<comment type="subunit">
    <text evidence="9">Binds MBD1. Binds SSBP1.</text>
</comment>
<comment type="catalytic activity">
    <reaction evidence="1">
        <text>Hydrolysis of alkylated DNA, releasing 3-methyladenine, 3-methylguanine, 7-methylguanine and 7-methyladenine.</text>
        <dbReference type="EC" id="3.2.2.21"/>
    </reaction>
</comment>
<dbReference type="NCBIfam" id="TIGR00567">
    <property type="entry name" value="3mg"/>
    <property type="match status" value="1"/>
</dbReference>
<keyword evidence="15" id="KW-1185">Reference proteome</keyword>
<dbReference type="InterPro" id="IPR003180">
    <property type="entry name" value="MPG"/>
</dbReference>
<protein>
    <recommendedName>
        <fullName evidence="10">DNA-3-methyladenine glycosylase</fullName>
        <ecNumber evidence="4">3.2.2.21</ecNumber>
    </recommendedName>
    <alternativeName>
        <fullName evidence="11">3-alkyladenine DNA glycosylase</fullName>
    </alternativeName>
    <alternativeName>
        <fullName evidence="8">3-methyladenine DNA glycosidase</fullName>
    </alternativeName>
    <alternativeName>
        <fullName evidence="13">ADPG</fullName>
    </alternativeName>
    <alternativeName>
        <fullName evidence="12">N-methylpurine-DNA glycosylase</fullName>
    </alternativeName>
</protein>
<evidence type="ECO:0000313" key="15">
    <source>
        <dbReference type="Proteomes" id="UP000475862"/>
    </source>
</evidence>
<evidence type="ECO:0000256" key="5">
    <source>
        <dbReference type="ARBA" id="ARBA00022763"/>
    </source>
</evidence>
<dbReference type="GO" id="GO:0003677">
    <property type="term" value="F:DNA binding"/>
    <property type="evidence" value="ECO:0007669"/>
    <property type="project" value="InterPro"/>
</dbReference>
<reference evidence="14 15" key="1">
    <citation type="submission" date="2019-08" db="EMBL/GenBank/DDBJ databases">
        <title>The genome of the soybean aphid Biotype 1, its phylome, world population structure and adaptation to the North American continent.</title>
        <authorList>
            <person name="Giordano R."/>
            <person name="Donthu R.K."/>
            <person name="Hernandez A.G."/>
            <person name="Wright C.L."/>
            <person name="Zimin A.V."/>
        </authorList>
    </citation>
    <scope>NUCLEOTIDE SEQUENCE [LARGE SCALE GENOMIC DNA]</scope>
    <source>
        <tissue evidence="14">Whole aphids</tissue>
    </source>
</reference>
<dbReference type="FunFam" id="3.10.300.10:FF:000001">
    <property type="entry name" value="Putative 3-methyladenine DNA glycosylase"/>
    <property type="match status" value="1"/>
</dbReference>
<evidence type="ECO:0000256" key="2">
    <source>
        <dbReference type="ARBA" id="ARBA00002421"/>
    </source>
</evidence>